<dbReference type="PROSITE" id="PS00092">
    <property type="entry name" value="N6_MTASE"/>
    <property type="match status" value="1"/>
</dbReference>
<keyword evidence="2" id="KW-0489">Methyltransferase</keyword>
<gene>
    <name evidence="5" type="ORF">A3F84_12975</name>
</gene>
<comment type="caution">
    <text evidence="5">The sequence shown here is derived from an EMBL/GenBank/DDBJ whole genome shotgun (WGS) entry which is preliminary data.</text>
</comment>
<reference evidence="5 6" key="1">
    <citation type="journal article" date="2016" name="Nat. Commun.">
        <title>Thousands of microbial genomes shed light on interconnected biogeochemical processes in an aquifer system.</title>
        <authorList>
            <person name="Anantharaman K."/>
            <person name="Brown C.T."/>
            <person name="Hug L.A."/>
            <person name="Sharon I."/>
            <person name="Castelle C.J."/>
            <person name="Probst A.J."/>
            <person name="Thomas B.C."/>
            <person name="Singh A."/>
            <person name="Wilkins M.J."/>
            <person name="Karaoz U."/>
            <person name="Brodie E.L."/>
            <person name="Williams K.H."/>
            <person name="Hubbard S.S."/>
            <person name="Banfield J.F."/>
        </authorList>
    </citation>
    <scope>NUCLEOTIDE SEQUENCE [LARGE SCALE GENOMIC DNA]</scope>
    <source>
        <strain evidence="6">RIFCSPLOWO2_12_FULL_64_10</strain>
    </source>
</reference>
<dbReference type="EMBL" id="MFKF01000089">
    <property type="protein sequence ID" value="OGG55039.1"/>
    <property type="molecule type" value="Genomic_DNA"/>
</dbReference>
<organism evidence="5 6">
    <name type="scientific">Handelsmanbacteria sp. (strain RIFCSPLOWO2_12_FULL_64_10)</name>
    <dbReference type="NCBI Taxonomy" id="1817868"/>
    <lineage>
        <taxon>Bacteria</taxon>
        <taxon>Candidatus Handelsmaniibacteriota</taxon>
    </lineage>
</organism>
<name>A0A1F6D0T1_HANXR</name>
<dbReference type="GO" id="GO:0032259">
    <property type="term" value="P:methylation"/>
    <property type="evidence" value="ECO:0007669"/>
    <property type="project" value="UniProtKB-KW"/>
</dbReference>
<evidence type="ECO:0000313" key="5">
    <source>
        <dbReference type="EMBL" id="OGG55039.1"/>
    </source>
</evidence>
<comment type="similarity">
    <text evidence="1">Belongs to the N(4)/N(6)-methyltransferase family.</text>
</comment>
<evidence type="ECO:0000256" key="2">
    <source>
        <dbReference type="ARBA" id="ARBA00022603"/>
    </source>
</evidence>
<dbReference type="Proteomes" id="UP000178606">
    <property type="component" value="Unassembled WGS sequence"/>
</dbReference>
<dbReference type="SUPFAM" id="SSF53335">
    <property type="entry name" value="S-adenosyl-L-methionine-dependent methyltransferases"/>
    <property type="match status" value="2"/>
</dbReference>
<dbReference type="GO" id="GO:0003677">
    <property type="term" value="F:DNA binding"/>
    <property type="evidence" value="ECO:0007669"/>
    <property type="project" value="InterPro"/>
</dbReference>
<dbReference type="InterPro" id="IPR029063">
    <property type="entry name" value="SAM-dependent_MTases_sf"/>
</dbReference>
<proteinExistence type="inferred from homology"/>
<evidence type="ECO:0000256" key="1">
    <source>
        <dbReference type="ARBA" id="ARBA00006594"/>
    </source>
</evidence>
<dbReference type="AlphaFoldDB" id="A0A1F6D0T1"/>
<dbReference type="InterPro" id="IPR002941">
    <property type="entry name" value="DNA_methylase_N4/N6"/>
</dbReference>
<dbReference type="GO" id="GO:0008170">
    <property type="term" value="F:N-methyltransferase activity"/>
    <property type="evidence" value="ECO:0007669"/>
    <property type="project" value="InterPro"/>
</dbReference>
<dbReference type="Pfam" id="PF01555">
    <property type="entry name" value="N6_N4_Mtase"/>
    <property type="match status" value="1"/>
</dbReference>
<dbReference type="InterPro" id="IPR002052">
    <property type="entry name" value="DNA_methylase_N6_adenine_CS"/>
</dbReference>
<evidence type="ECO:0000259" key="4">
    <source>
        <dbReference type="Pfam" id="PF01555"/>
    </source>
</evidence>
<keyword evidence="3" id="KW-0808">Transferase</keyword>
<dbReference type="Gene3D" id="3.40.50.150">
    <property type="entry name" value="Vaccinia Virus protein VP39"/>
    <property type="match status" value="2"/>
</dbReference>
<protein>
    <recommendedName>
        <fullName evidence="4">DNA methylase N-4/N-6 domain-containing protein</fullName>
    </recommendedName>
</protein>
<evidence type="ECO:0000256" key="3">
    <source>
        <dbReference type="ARBA" id="ARBA00022679"/>
    </source>
</evidence>
<evidence type="ECO:0000313" key="6">
    <source>
        <dbReference type="Proteomes" id="UP000178606"/>
    </source>
</evidence>
<feature type="domain" description="DNA methylase N-4/N-6" evidence="4">
    <location>
        <begin position="120"/>
        <end position="151"/>
    </location>
</feature>
<accession>A0A1F6D0T1</accession>
<sequence length="763" mass="86489">MAGRLPPRWHQTISRNPSLAVEKIQKALLEGVSEPRAPYHVLCALTAGERAIEDGFPFERLASVAELESWRKEVNRPIYHLHKWWAQRLGSVFRTILIAACLPKGADVFNLFYQPIRLDGVVVFDPFMGSGTTIGEAHKMGARAIGRDINPVAKFIVRNALRKWSKRQILETFDTLRSDVAETLWSFYRAKVDKSNSCDVLYYFWVKMVSCPCCGKSVDLFSSRIFSKHAYASRYPDAQSLCPDCGAIHKVRYDTARAHCPECNSHYNPQGGDVEGAYAHCPSCKERFAIAKTCRNSGHPPEHRMYAKMILLPDGSKKYMVIDDFDRALYSKATRELKNRGPCYPVIPVLEGYNTNQAINYGYTHWHQMFNDRQLLCLSILADRIRAIETSEIRELFACLFSGVLEFNNMFASFKGEGTGAVRHMFAHHILKPERTPLEANIWGTPKSSGAFSTLFESRLLRALDYQENPFELQPCPVNGKLEGKKIYGLSSPIGEDIATSYAEFERNGNTLYISCGNSSKTDLPDACVDLVVTDPPFFDNVHYSQLADFFYVWLRHILRTKEFTATSTRSEDEVQQTDPEIFRKNLSAVFAECRRVLKDEGLLIFTYHHSRQEGWGAVLGAVLDAGFMISAAQPTKAEMSVAAPKQQAKQPIDIDIILVCRKRPETFKARRWTDAKMKIAVRRANDQVKRFNAVGKQMSRNDVQAILMSQVICQLSTACTAEKVDQIIQKISSHIEQTIESIYSTQTLTVKEKEEQSQLILF</sequence>